<proteinExistence type="predicted"/>
<sequence length="157" mass="17310">MKERALALARTYGQRERSVTSRRGAGGRTTWRACLVDPSTHRPLGSCRKRAQNVIVVLHGARGLSAHRRRCVTPPRSQEESQAGQCKAAGQAIDGITRRHASIRPRASREHSGRAGGCRLPPCPLNKRHGIPLLPPALPHNPMHYTCYPNTVTTFEL</sequence>
<accession>A0A8J5SWW7</accession>
<comment type="caution">
    <text evidence="1">The sequence shown here is derived from an EMBL/GenBank/DDBJ whole genome shotgun (WGS) entry which is preliminary data.</text>
</comment>
<gene>
    <name evidence="1" type="ORF">GUJ93_ZPchr0003g16569</name>
</gene>
<keyword evidence="2" id="KW-1185">Reference proteome</keyword>
<protein>
    <submittedName>
        <fullName evidence="1">Uncharacterized protein</fullName>
    </submittedName>
</protein>
<reference evidence="1" key="1">
    <citation type="journal article" date="2021" name="bioRxiv">
        <title>Whole Genome Assembly and Annotation of Northern Wild Rice, Zizania palustris L., Supports a Whole Genome Duplication in the Zizania Genus.</title>
        <authorList>
            <person name="Haas M."/>
            <person name="Kono T."/>
            <person name="Macchietto M."/>
            <person name="Millas R."/>
            <person name="McGilp L."/>
            <person name="Shao M."/>
            <person name="Duquette J."/>
            <person name="Hirsch C.N."/>
            <person name="Kimball J."/>
        </authorList>
    </citation>
    <scope>NUCLEOTIDE SEQUENCE</scope>
    <source>
        <tissue evidence="1">Fresh leaf tissue</tissue>
    </source>
</reference>
<dbReference type="AlphaFoldDB" id="A0A8J5SWW7"/>
<dbReference type="EMBL" id="JAAALK010000286">
    <property type="protein sequence ID" value="KAG8063441.1"/>
    <property type="molecule type" value="Genomic_DNA"/>
</dbReference>
<name>A0A8J5SWW7_ZIZPA</name>
<reference evidence="1" key="2">
    <citation type="submission" date="2021-02" db="EMBL/GenBank/DDBJ databases">
        <authorList>
            <person name="Kimball J.A."/>
            <person name="Haas M.W."/>
            <person name="Macchietto M."/>
            <person name="Kono T."/>
            <person name="Duquette J."/>
            <person name="Shao M."/>
        </authorList>
    </citation>
    <scope>NUCLEOTIDE SEQUENCE</scope>
    <source>
        <tissue evidence="1">Fresh leaf tissue</tissue>
    </source>
</reference>
<dbReference type="Proteomes" id="UP000729402">
    <property type="component" value="Unassembled WGS sequence"/>
</dbReference>
<evidence type="ECO:0000313" key="1">
    <source>
        <dbReference type="EMBL" id="KAG8063441.1"/>
    </source>
</evidence>
<organism evidence="1 2">
    <name type="scientific">Zizania palustris</name>
    <name type="common">Northern wild rice</name>
    <dbReference type="NCBI Taxonomy" id="103762"/>
    <lineage>
        <taxon>Eukaryota</taxon>
        <taxon>Viridiplantae</taxon>
        <taxon>Streptophyta</taxon>
        <taxon>Embryophyta</taxon>
        <taxon>Tracheophyta</taxon>
        <taxon>Spermatophyta</taxon>
        <taxon>Magnoliopsida</taxon>
        <taxon>Liliopsida</taxon>
        <taxon>Poales</taxon>
        <taxon>Poaceae</taxon>
        <taxon>BOP clade</taxon>
        <taxon>Oryzoideae</taxon>
        <taxon>Oryzeae</taxon>
        <taxon>Zizaniinae</taxon>
        <taxon>Zizania</taxon>
    </lineage>
</organism>
<evidence type="ECO:0000313" key="2">
    <source>
        <dbReference type="Proteomes" id="UP000729402"/>
    </source>
</evidence>